<gene>
    <name evidence="20" type="ORF">EJQ19_05265</name>
</gene>
<dbReference type="EC" id="2.7.13.3" evidence="4"/>
<dbReference type="InterPro" id="IPR004358">
    <property type="entry name" value="Sig_transdc_His_kin-like_C"/>
</dbReference>
<evidence type="ECO:0000256" key="4">
    <source>
        <dbReference type="ARBA" id="ARBA00012438"/>
    </source>
</evidence>
<keyword evidence="12 16" id="KW-0472">Membrane</keyword>
<dbReference type="PRINTS" id="PR00344">
    <property type="entry name" value="BCTRLSENSOR"/>
</dbReference>
<dbReference type="GO" id="GO:0009927">
    <property type="term" value="F:histidine phosphotransfer kinase activity"/>
    <property type="evidence" value="ECO:0007669"/>
    <property type="project" value="TreeGrafter"/>
</dbReference>
<dbReference type="Gene3D" id="3.30.565.10">
    <property type="entry name" value="Histidine kinase-like ATPase, C-terminal domain"/>
    <property type="match status" value="1"/>
</dbReference>
<keyword evidence="16" id="KW-0812">Transmembrane</keyword>
<dbReference type="SMART" id="SM00388">
    <property type="entry name" value="HisKA"/>
    <property type="match status" value="1"/>
</dbReference>
<keyword evidence="10" id="KW-0067">ATP-binding</keyword>
<feature type="transmembrane region" description="Helical" evidence="16">
    <location>
        <begin position="12"/>
        <end position="31"/>
    </location>
</feature>
<dbReference type="Pfam" id="PF13185">
    <property type="entry name" value="GAF_2"/>
    <property type="match status" value="1"/>
</dbReference>
<evidence type="ECO:0000256" key="7">
    <source>
        <dbReference type="ARBA" id="ARBA00022679"/>
    </source>
</evidence>
<dbReference type="InterPro" id="IPR001789">
    <property type="entry name" value="Sig_transdc_resp-reg_receiver"/>
</dbReference>
<dbReference type="SUPFAM" id="SSF55781">
    <property type="entry name" value="GAF domain-like"/>
    <property type="match status" value="1"/>
</dbReference>
<feature type="domain" description="Response regulatory" evidence="18">
    <location>
        <begin position="794"/>
        <end position="910"/>
    </location>
</feature>
<dbReference type="Gene3D" id="3.40.50.2300">
    <property type="match status" value="1"/>
</dbReference>
<comment type="catalytic activity">
    <reaction evidence="1">
        <text>ATP + protein L-histidine = ADP + protein N-phospho-L-histidine.</text>
        <dbReference type="EC" id="2.7.13.3"/>
    </reaction>
</comment>
<evidence type="ECO:0000256" key="9">
    <source>
        <dbReference type="ARBA" id="ARBA00022777"/>
    </source>
</evidence>
<dbReference type="Gene3D" id="1.10.287.130">
    <property type="match status" value="1"/>
</dbReference>
<evidence type="ECO:0000259" key="17">
    <source>
        <dbReference type="PROSITE" id="PS50109"/>
    </source>
</evidence>
<evidence type="ECO:0000256" key="10">
    <source>
        <dbReference type="ARBA" id="ARBA00022840"/>
    </source>
</evidence>
<dbReference type="InterPro" id="IPR036097">
    <property type="entry name" value="HisK_dim/P_sf"/>
</dbReference>
<dbReference type="PROSITE" id="PS50885">
    <property type="entry name" value="HAMP"/>
    <property type="match status" value="1"/>
</dbReference>
<dbReference type="Proteomes" id="UP000276128">
    <property type="component" value="Unassembled WGS sequence"/>
</dbReference>
<protein>
    <recommendedName>
        <fullName evidence="13">Circadian input-output histidine kinase CikA</fullName>
        <ecNumber evidence="4">2.7.13.3</ecNumber>
    </recommendedName>
</protein>
<dbReference type="SUPFAM" id="SSF55874">
    <property type="entry name" value="ATPase domain of HSP90 chaperone/DNA topoisomerase II/histidine kinase"/>
    <property type="match status" value="1"/>
</dbReference>
<keyword evidence="8" id="KW-0547">Nucleotide-binding</keyword>
<comment type="subcellular location">
    <subcellularLocation>
        <location evidence="2">Cell membrane</location>
        <topology evidence="2">Multi-pass membrane protein</topology>
    </subcellularLocation>
</comment>
<evidence type="ECO:0000256" key="2">
    <source>
        <dbReference type="ARBA" id="ARBA00004651"/>
    </source>
</evidence>
<dbReference type="GO" id="GO:0005886">
    <property type="term" value="C:plasma membrane"/>
    <property type="evidence" value="ECO:0007669"/>
    <property type="project" value="UniProtKB-SubCell"/>
</dbReference>
<dbReference type="PROSITE" id="PS50109">
    <property type="entry name" value="HIS_KIN"/>
    <property type="match status" value="1"/>
</dbReference>
<dbReference type="InterPro" id="IPR003594">
    <property type="entry name" value="HATPase_dom"/>
</dbReference>
<dbReference type="EMBL" id="RXHU01000015">
    <property type="protein sequence ID" value="RTE10683.1"/>
    <property type="molecule type" value="Genomic_DNA"/>
</dbReference>
<dbReference type="Pfam" id="PF05227">
    <property type="entry name" value="CHASE3"/>
    <property type="match status" value="1"/>
</dbReference>
<proteinExistence type="inferred from homology"/>
<evidence type="ECO:0000256" key="14">
    <source>
        <dbReference type="PROSITE-ProRule" id="PRU00169"/>
    </source>
</evidence>
<dbReference type="CDD" id="cd16922">
    <property type="entry name" value="HATPase_EvgS-ArcB-TorS-like"/>
    <property type="match status" value="1"/>
</dbReference>
<evidence type="ECO:0000256" key="16">
    <source>
        <dbReference type="SAM" id="Phobius"/>
    </source>
</evidence>
<dbReference type="InterPro" id="IPR003661">
    <property type="entry name" value="HisK_dim/P_dom"/>
</dbReference>
<evidence type="ECO:0000313" key="21">
    <source>
        <dbReference type="Proteomes" id="UP000276128"/>
    </source>
</evidence>
<dbReference type="Pfam" id="PF02518">
    <property type="entry name" value="HATPase_c"/>
    <property type="match status" value="1"/>
</dbReference>
<dbReference type="InterPro" id="IPR011006">
    <property type="entry name" value="CheY-like_superfamily"/>
</dbReference>
<evidence type="ECO:0000256" key="6">
    <source>
        <dbReference type="ARBA" id="ARBA00022553"/>
    </source>
</evidence>
<feature type="domain" description="HAMP" evidence="19">
    <location>
        <begin position="211"/>
        <end position="259"/>
    </location>
</feature>
<dbReference type="PROSITE" id="PS50110">
    <property type="entry name" value="RESPONSE_REGULATORY"/>
    <property type="match status" value="1"/>
</dbReference>
<dbReference type="PANTHER" id="PTHR43047">
    <property type="entry name" value="TWO-COMPONENT HISTIDINE PROTEIN KINASE"/>
    <property type="match status" value="1"/>
</dbReference>
<dbReference type="SMART" id="SM00387">
    <property type="entry name" value="HATPase_c"/>
    <property type="match status" value="1"/>
</dbReference>
<dbReference type="FunFam" id="3.30.565.10:FF:000010">
    <property type="entry name" value="Sensor histidine kinase RcsC"/>
    <property type="match status" value="1"/>
</dbReference>
<evidence type="ECO:0000256" key="8">
    <source>
        <dbReference type="ARBA" id="ARBA00022741"/>
    </source>
</evidence>
<dbReference type="Pfam" id="PF00512">
    <property type="entry name" value="HisKA"/>
    <property type="match status" value="1"/>
</dbReference>
<feature type="transmembrane region" description="Helical" evidence="16">
    <location>
        <begin position="185"/>
        <end position="209"/>
    </location>
</feature>
<dbReference type="InterPro" id="IPR007891">
    <property type="entry name" value="CHASE3"/>
</dbReference>
<evidence type="ECO:0000256" key="12">
    <source>
        <dbReference type="ARBA" id="ARBA00023136"/>
    </source>
</evidence>
<organism evidence="20 21">
    <name type="scientific">Paenibacillus whitsoniae</name>
    <dbReference type="NCBI Taxonomy" id="2496558"/>
    <lineage>
        <taxon>Bacteria</taxon>
        <taxon>Bacillati</taxon>
        <taxon>Bacillota</taxon>
        <taxon>Bacilli</taxon>
        <taxon>Bacillales</taxon>
        <taxon>Paenibacillaceae</taxon>
        <taxon>Paenibacillus</taxon>
    </lineage>
</organism>
<accession>A0A3S0IDR4</accession>
<dbReference type="Pfam" id="PF00072">
    <property type="entry name" value="Response_reg"/>
    <property type="match status" value="1"/>
</dbReference>
<dbReference type="CDD" id="cd06225">
    <property type="entry name" value="HAMP"/>
    <property type="match status" value="1"/>
</dbReference>
<dbReference type="InterPro" id="IPR036890">
    <property type="entry name" value="HATPase_C_sf"/>
</dbReference>
<dbReference type="RefSeq" id="WP_126140146.1">
    <property type="nucleotide sequence ID" value="NZ_RXHU01000015.1"/>
</dbReference>
<keyword evidence="15" id="KW-0175">Coiled coil</keyword>
<keyword evidence="5" id="KW-1003">Cell membrane</keyword>
<dbReference type="AlphaFoldDB" id="A0A3S0IDR4"/>
<keyword evidence="16" id="KW-1133">Transmembrane helix</keyword>
<comment type="caution">
    <text evidence="20">The sequence shown here is derived from an EMBL/GenBank/DDBJ whole genome shotgun (WGS) entry which is preliminary data.</text>
</comment>
<dbReference type="CDD" id="cd19410">
    <property type="entry name" value="HK9-like_sensor"/>
    <property type="match status" value="1"/>
</dbReference>
<dbReference type="Gene3D" id="6.10.340.10">
    <property type="match status" value="1"/>
</dbReference>
<reference evidence="20 21" key="1">
    <citation type="submission" date="2018-12" db="EMBL/GenBank/DDBJ databases">
        <title>Bacillus ochoae sp. nov., Paenibacillus whitsoniae sp. nov., Paenibacillus spiritus sp. nov. Isolated from the Mars Exploration Rover during spacecraft assembly.</title>
        <authorList>
            <person name="Seuylemezian A."/>
            <person name="Vaishampayan P."/>
        </authorList>
    </citation>
    <scope>NUCLEOTIDE SEQUENCE [LARGE SCALE GENOMIC DNA]</scope>
    <source>
        <strain evidence="20 21">MER 54</strain>
    </source>
</reference>
<name>A0A3S0IDR4_9BACL</name>
<dbReference type="Pfam" id="PF00672">
    <property type="entry name" value="HAMP"/>
    <property type="match status" value="1"/>
</dbReference>
<keyword evidence="7" id="KW-0808">Transferase</keyword>
<sequence length="912" mass="103086">MFQPIRFTVRTKILAGYLFILLCLGLSLITISGRISTLQKEVDFVSGHDIDVHDLLNLVQKNMLEMETSVRGYIITGDEQYLEPYDLGSRTWLDNYNKLYQLLEDNPEQLRGLEQTRPVFRNWIASSDNAIRFKKDNQTAALNEYFKQNTGKKLMDQLRTQMDTMLQLEKQLTTARTRQLEQSNYNLRIAIFVLVGLAAVISVAIGLVLSSTIVKTIRQVTRAIEDIRKSDGQLTTRIHVNTKDEIWELAEATNRLLDTFSKKSWIEKSVTDVSFMYQGLTDLTSLAQAFIGKLGRLLDATYGVIYFRTMENGETLFSKTAAYAASGKAESAVSFRMGEGLVGQCAADQRMFLLDNLSDGHVRVVSGLGESAPTHLLVAPIMADGRVEAVVELAGMKPFLSQHLELLDRLQDKFSSVMDSVLDHMEIERLLGESQVMTEELQAQAEELQMQSEELQTQQEQLQLTNKFLEEQNYLAEQESIKLKQAKQELEEYSIKLEKSSRYKSEFLANMSHELRTPLNSILILSQMLSENSEELQRTDIYEYSKVVHDAGKDLLSLIDDILDLSKVEAGKVEIFPEEVNVTELPQLMQAMFSPIADKKQLHFHATIGPDVPPVLLTDGKRLQQILKNLLSNAFKFTERGSVHMRIERATAARVKEVLRRGEETDVLAISITDTGIGIPMDKQQIIFEAFQQVDGTMNRQYSGTGLGLSICREFTRLLGGAIVVRSEVHKGSTFTLYLPNMPDEQSDMMEETIVKRELTLAEQHVASGNALEASQIEADSSISPDDRIFKGKRMLLVDDDVRNIYALITAMEMKNIKVDTASNGKQALEQLEQERYDLVLMDIMMPVMDGYDAMKAIRSQPDLQDLPVIALTAKAMKGERQRCIEAGASDYIMKPIQIQQLFSLMRVWLAK</sequence>
<dbReference type="InterPro" id="IPR003018">
    <property type="entry name" value="GAF"/>
</dbReference>
<keyword evidence="21" id="KW-1185">Reference proteome</keyword>
<dbReference type="InterPro" id="IPR029016">
    <property type="entry name" value="GAF-like_dom_sf"/>
</dbReference>
<feature type="domain" description="Histidine kinase" evidence="17">
    <location>
        <begin position="510"/>
        <end position="743"/>
    </location>
</feature>
<dbReference type="PANTHER" id="PTHR43047:SF72">
    <property type="entry name" value="OSMOSENSING HISTIDINE PROTEIN KINASE SLN1"/>
    <property type="match status" value="1"/>
</dbReference>
<evidence type="ECO:0000256" key="15">
    <source>
        <dbReference type="SAM" id="Coils"/>
    </source>
</evidence>
<evidence type="ECO:0000256" key="13">
    <source>
        <dbReference type="ARBA" id="ARBA00074306"/>
    </source>
</evidence>
<keyword evidence="9" id="KW-0418">Kinase</keyword>
<feature type="modified residue" description="4-aspartylphosphate" evidence="14">
    <location>
        <position position="843"/>
    </location>
</feature>
<dbReference type="SUPFAM" id="SSF47384">
    <property type="entry name" value="Homodimeric domain of signal transducing histidine kinase"/>
    <property type="match status" value="1"/>
</dbReference>
<dbReference type="InterPro" id="IPR005467">
    <property type="entry name" value="His_kinase_dom"/>
</dbReference>
<dbReference type="SMART" id="SM00448">
    <property type="entry name" value="REC"/>
    <property type="match status" value="1"/>
</dbReference>
<evidence type="ECO:0000256" key="3">
    <source>
        <dbReference type="ARBA" id="ARBA00006402"/>
    </source>
</evidence>
<dbReference type="CDD" id="cd00082">
    <property type="entry name" value="HisKA"/>
    <property type="match status" value="1"/>
</dbReference>
<dbReference type="CDD" id="cd17546">
    <property type="entry name" value="REC_hyHK_CKI1_RcsC-like"/>
    <property type="match status" value="1"/>
</dbReference>
<dbReference type="Gene3D" id="3.30.450.40">
    <property type="match status" value="1"/>
</dbReference>
<keyword evidence="11" id="KW-0902">Two-component regulatory system</keyword>
<dbReference type="OrthoDB" id="9790669at2"/>
<evidence type="ECO:0000256" key="5">
    <source>
        <dbReference type="ARBA" id="ARBA00022475"/>
    </source>
</evidence>
<dbReference type="InterPro" id="IPR003660">
    <property type="entry name" value="HAMP_dom"/>
</dbReference>
<evidence type="ECO:0000259" key="18">
    <source>
        <dbReference type="PROSITE" id="PS50110"/>
    </source>
</evidence>
<comment type="similarity">
    <text evidence="3">In the N-terminal section; belongs to the phytochrome family.</text>
</comment>
<dbReference type="SUPFAM" id="SSF52172">
    <property type="entry name" value="CheY-like"/>
    <property type="match status" value="1"/>
</dbReference>
<evidence type="ECO:0000259" key="19">
    <source>
        <dbReference type="PROSITE" id="PS50885"/>
    </source>
</evidence>
<dbReference type="GO" id="GO:0000155">
    <property type="term" value="F:phosphorelay sensor kinase activity"/>
    <property type="evidence" value="ECO:0007669"/>
    <property type="project" value="InterPro"/>
</dbReference>
<evidence type="ECO:0000256" key="11">
    <source>
        <dbReference type="ARBA" id="ARBA00023012"/>
    </source>
</evidence>
<dbReference type="GO" id="GO:0005524">
    <property type="term" value="F:ATP binding"/>
    <property type="evidence" value="ECO:0007669"/>
    <property type="project" value="UniProtKB-KW"/>
</dbReference>
<keyword evidence="6 14" id="KW-0597">Phosphoprotein</keyword>
<feature type="coiled-coil region" evidence="15">
    <location>
        <begin position="427"/>
        <end position="503"/>
    </location>
</feature>
<evidence type="ECO:0000313" key="20">
    <source>
        <dbReference type="EMBL" id="RTE10683.1"/>
    </source>
</evidence>
<evidence type="ECO:0000256" key="1">
    <source>
        <dbReference type="ARBA" id="ARBA00000085"/>
    </source>
</evidence>